<dbReference type="InterPro" id="IPR008207">
    <property type="entry name" value="Sig_transdc_His_kin_Hpt_dom"/>
</dbReference>
<dbReference type="SUPFAM" id="SSF47384">
    <property type="entry name" value="Homodimeric domain of signal transducing histidine kinase"/>
    <property type="match status" value="1"/>
</dbReference>
<feature type="modified residue" description="Phosphohistidine" evidence="12">
    <location>
        <position position="51"/>
    </location>
</feature>
<dbReference type="SMART" id="SM00387">
    <property type="entry name" value="HATPase_c"/>
    <property type="match status" value="1"/>
</dbReference>
<reference evidence="17 18" key="1">
    <citation type="submission" date="2017-07" db="EMBL/GenBank/DDBJ databases">
        <title>Leptospira spp. isolated from tropical soils.</title>
        <authorList>
            <person name="Thibeaux R."/>
            <person name="Iraola G."/>
            <person name="Ferres I."/>
            <person name="Bierque E."/>
            <person name="Girault D."/>
            <person name="Soupe-Gilbert M.-E."/>
            <person name="Picardeau M."/>
            <person name="Goarant C."/>
        </authorList>
    </citation>
    <scope>NUCLEOTIDE SEQUENCE [LARGE SCALE GENOMIC DNA]</scope>
    <source>
        <strain evidence="17 18">FH2-C-A2</strain>
    </source>
</reference>
<dbReference type="Pfam" id="PF01627">
    <property type="entry name" value="Hpt"/>
    <property type="match status" value="1"/>
</dbReference>
<protein>
    <recommendedName>
        <fullName evidence="3">Chemotaxis protein CheA</fullName>
        <ecNumber evidence="2">2.7.13.3</ecNumber>
    </recommendedName>
</protein>
<dbReference type="Gene3D" id="2.30.30.40">
    <property type="entry name" value="SH3 Domains"/>
    <property type="match status" value="1"/>
</dbReference>
<dbReference type="Gene3D" id="1.20.120.160">
    <property type="entry name" value="HPT domain"/>
    <property type="match status" value="1"/>
</dbReference>
<feature type="domain" description="HPt" evidence="16">
    <location>
        <begin position="1"/>
        <end position="115"/>
    </location>
</feature>
<dbReference type="Pfam" id="PF02518">
    <property type="entry name" value="HATPase_c"/>
    <property type="match status" value="1"/>
</dbReference>
<dbReference type="InterPro" id="IPR004358">
    <property type="entry name" value="Sig_transdc_His_kin-like_C"/>
</dbReference>
<dbReference type="SMART" id="SM00260">
    <property type="entry name" value="CheW"/>
    <property type="match status" value="1"/>
</dbReference>
<evidence type="ECO:0000256" key="9">
    <source>
        <dbReference type="ARBA" id="ARBA00022840"/>
    </source>
</evidence>
<dbReference type="GO" id="GO:0005737">
    <property type="term" value="C:cytoplasm"/>
    <property type="evidence" value="ECO:0007669"/>
    <property type="project" value="InterPro"/>
</dbReference>
<sequence>MDREDLLSEFVSEARDLIDSAETALLSLEEEIETTGVGNPETINKAFRFFHTLKGSSGLLKLDTVVKVTHIGETLLDILRNRDKVTEFPFSDELMETLDLLRKIFDHIEEENNDSGFEKETEVVHASLKKQLDLITQSSSKSEVKAEKSDAFGFFDENASTEKKEAFGFFENESGTEPAQLRTESETSNVGDTTASPKPEEFALPERKKDIRITTDKLDQLMDFMGELVIAESNVVHHPDLEGLRLEGFRSAARHLHKIVRDIQEVTLSMRMVPLSSTFQKMNRLVRDLQKRSQKQVELKIAGEETEVDKSVVEVLQDPIIHLLRNSIDHGLEAPEERREVGKKEKGVIRLQARQSANEVWILVSDDGKGLDRDKILQKAREKGIVRGSGEEMSDKEVFQLIFTPGFSTADKITDISGRGVGMDIVFQNIRKLNGKVDIRSKKGEGTTFVLRIPLTLGIIEGTVFEVGGTYLTIPTIDINSLVSLKDQHRIYPYKDQEILDLRGTYIPVIRINDLLGLREKLEYKNPNPVLIILESDDRFIGVLVDQVLGNQNIVIKPLTNSIQKAQGVNGFTILGNGRVSLIIDTKFLFEKFHRISYNTQNENGGVLEKTT</sequence>
<dbReference type="GO" id="GO:0005524">
    <property type="term" value="F:ATP binding"/>
    <property type="evidence" value="ECO:0007669"/>
    <property type="project" value="UniProtKB-KW"/>
</dbReference>
<dbReference type="InterPro" id="IPR036061">
    <property type="entry name" value="CheW-like_dom_sf"/>
</dbReference>
<dbReference type="InterPro" id="IPR004105">
    <property type="entry name" value="CheA-like_dim"/>
</dbReference>
<feature type="compositionally biased region" description="Polar residues" evidence="13">
    <location>
        <begin position="186"/>
        <end position="196"/>
    </location>
</feature>
<dbReference type="Pfam" id="PF02895">
    <property type="entry name" value="H-kinase_dim"/>
    <property type="match status" value="1"/>
</dbReference>
<dbReference type="InterPro" id="IPR036890">
    <property type="entry name" value="HATPase_C_sf"/>
</dbReference>
<evidence type="ECO:0000256" key="4">
    <source>
        <dbReference type="ARBA" id="ARBA00022500"/>
    </source>
</evidence>
<evidence type="ECO:0000259" key="14">
    <source>
        <dbReference type="PROSITE" id="PS50109"/>
    </source>
</evidence>
<dbReference type="PANTHER" id="PTHR43395">
    <property type="entry name" value="SENSOR HISTIDINE KINASE CHEA"/>
    <property type="match status" value="1"/>
</dbReference>
<dbReference type="Pfam" id="PF01584">
    <property type="entry name" value="CheW"/>
    <property type="match status" value="1"/>
</dbReference>
<dbReference type="SUPFAM" id="SSF47226">
    <property type="entry name" value="Histidine-containing phosphotransfer domain, HPT domain"/>
    <property type="match status" value="1"/>
</dbReference>
<dbReference type="SMART" id="SM01231">
    <property type="entry name" value="H-kinase_dim"/>
    <property type="match status" value="1"/>
</dbReference>
<evidence type="ECO:0000313" key="18">
    <source>
        <dbReference type="Proteomes" id="UP000231912"/>
    </source>
</evidence>
<evidence type="ECO:0000259" key="16">
    <source>
        <dbReference type="PROSITE" id="PS50894"/>
    </source>
</evidence>
<dbReference type="CDD" id="cd16916">
    <property type="entry name" value="HATPase_CheA-like"/>
    <property type="match status" value="1"/>
</dbReference>
<dbReference type="InterPro" id="IPR002545">
    <property type="entry name" value="CheW-lke_dom"/>
</dbReference>
<dbReference type="GO" id="GO:0000155">
    <property type="term" value="F:phosphorelay sensor kinase activity"/>
    <property type="evidence" value="ECO:0007669"/>
    <property type="project" value="InterPro"/>
</dbReference>
<organism evidence="17 18">
    <name type="scientific">Leptospira wolffii</name>
    <dbReference type="NCBI Taxonomy" id="409998"/>
    <lineage>
        <taxon>Bacteria</taxon>
        <taxon>Pseudomonadati</taxon>
        <taxon>Spirochaetota</taxon>
        <taxon>Spirochaetia</taxon>
        <taxon>Leptospirales</taxon>
        <taxon>Leptospiraceae</taxon>
        <taxon>Leptospira</taxon>
    </lineage>
</organism>
<evidence type="ECO:0000256" key="10">
    <source>
        <dbReference type="ARBA" id="ARBA00023012"/>
    </source>
</evidence>
<keyword evidence="5 12" id="KW-0597">Phosphoprotein</keyword>
<dbReference type="Gene3D" id="3.30.565.10">
    <property type="entry name" value="Histidine kinase-like ATPase, C-terminal domain"/>
    <property type="match status" value="1"/>
</dbReference>
<dbReference type="PROSITE" id="PS50109">
    <property type="entry name" value="HIS_KIN"/>
    <property type="match status" value="1"/>
</dbReference>
<name>A0A2M9ZGR3_9LEPT</name>
<evidence type="ECO:0000256" key="11">
    <source>
        <dbReference type="ARBA" id="ARBA00035100"/>
    </source>
</evidence>
<keyword evidence="10" id="KW-0902">Two-component regulatory system</keyword>
<keyword evidence="4" id="KW-0145">Chemotaxis</keyword>
<dbReference type="InterPro" id="IPR036097">
    <property type="entry name" value="HisK_dim/P_sf"/>
</dbReference>
<feature type="domain" description="CheW-like" evidence="15">
    <location>
        <begin position="459"/>
        <end position="595"/>
    </location>
</feature>
<dbReference type="SUPFAM" id="SSF55874">
    <property type="entry name" value="ATPase domain of HSP90 chaperone/DNA topoisomerase II/histidine kinase"/>
    <property type="match status" value="1"/>
</dbReference>
<evidence type="ECO:0000256" key="2">
    <source>
        <dbReference type="ARBA" id="ARBA00012438"/>
    </source>
</evidence>
<dbReference type="PROSITE" id="PS50851">
    <property type="entry name" value="CHEW"/>
    <property type="match status" value="1"/>
</dbReference>
<feature type="domain" description="Histidine kinase" evidence="14">
    <location>
        <begin position="253"/>
        <end position="457"/>
    </location>
</feature>
<evidence type="ECO:0000256" key="6">
    <source>
        <dbReference type="ARBA" id="ARBA00022679"/>
    </source>
</evidence>
<keyword evidence="8" id="KW-0418">Kinase</keyword>
<dbReference type="SMART" id="SM00073">
    <property type="entry name" value="HPT"/>
    <property type="match status" value="1"/>
</dbReference>
<evidence type="ECO:0000256" key="13">
    <source>
        <dbReference type="SAM" id="MobiDB-lite"/>
    </source>
</evidence>
<feature type="region of interest" description="Disordered" evidence="13">
    <location>
        <begin position="172"/>
        <end position="200"/>
    </location>
</feature>
<evidence type="ECO:0000256" key="1">
    <source>
        <dbReference type="ARBA" id="ARBA00000085"/>
    </source>
</evidence>
<evidence type="ECO:0000256" key="12">
    <source>
        <dbReference type="PROSITE-ProRule" id="PRU00110"/>
    </source>
</evidence>
<proteinExistence type="predicted"/>
<evidence type="ECO:0000259" key="15">
    <source>
        <dbReference type="PROSITE" id="PS50851"/>
    </source>
</evidence>
<dbReference type="InterPro" id="IPR036641">
    <property type="entry name" value="HPT_dom_sf"/>
</dbReference>
<dbReference type="FunFam" id="3.30.565.10:FF:000016">
    <property type="entry name" value="Chemotaxis protein CheA, putative"/>
    <property type="match status" value="1"/>
</dbReference>
<dbReference type="PRINTS" id="PR00344">
    <property type="entry name" value="BCTRLSENSOR"/>
</dbReference>
<dbReference type="InterPro" id="IPR037006">
    <property type="entry name" value="CheA-like_homodim_sf"/>
</dbReference>
<dbReference type="InterPro" id="IPR051315">
    <property type="entry name" value="Bact_Chemotaxis_CheA"/>
</dbReference>
<evidence type="ECO:0000313" key="17">
    <source>
        <dbReference type="EMBL" id="PJZ67564.1"/>
    </source>
</evidence>
<dbReference type="GO" id="GO:0006935">
    <property type="term" value="P:chemotaxis"/>
    <property type="evidence" value="ECO:0007669"/>
    <property type="project" value="UniProtKB-KW"/>
</dbReference>
<evidence type="ECO:0000256" key="3">
    <source>
        <dbReference type="ARBA" id="ARBA00021495"/>
    </source>
</evidence>
<keyword evidence="6" id="KW-0808">Transferase</keyword>
<dbReference type="Proteomes" id="UP000231912">
    <property type="component" value="Unassembled WGS sequence"/>
</dbReference>
<evidence type="ECO:0000256" key="7">
    <source>
        <dbReference type="ARBA" id="ARBA00022741"/>
    </source>
</evidence>
<evidence type="ECO:0000256" key="8">
    <source>
        <dbReference type="ARBA" id="ARBA00022777"/>
    </source>
</evidence>
<gene>
    <name evidence="17" type="ORF">CH371_06000</name>
</gene>
<dbReference type="RefSeq" id="WP_100758023.1">
    <property type="nucleotide sequence ID" value="NZ_NPDT01000001.1"/>
</dbReference>
<dbReference type="PANTHER" id="PTHR43395:SF10">
    <property type="entry name" value="CHEMOTAXIS PROTEIN CHEA"/>
    <property type="match status" value="1"/>
</dbReference>
<dbReference type="InterPro" id="IPR005467">
    <property type="entry name" value="His_kinase_dom"/>
</dbReference>
<accession>A0A2M9ZGR3</accession>
<dbReference type="InterPro" id="IPR003594">
    <property type="entry name" value="HATPase_dom"/>
</dbReference>
<comment type="function">
    <text evidence="11">Involved in the transmission of sensory signals from the chemoreceptors to the flagellar motors. CheA is autophosphorylated; it can transfer its phosphate group to either CheB or CheY.</text>
</comment>
<dbReference type="SUPFAM" id="SSF50341">
    <property type="entry name" value="CheW-like"/>
    <property type="match status" value="1"/>
</dbReference>
<keyword evidence="9" id="KW-0067">ATP-binding</keyword>
<dbReference type="Gene3D" id="1.10.287.560">
    <property type="entry name" value="Histidine kinase CheA-like, homodimeric domain"/>
    <property type="match status" value="1"/>
</dbReference>
<keyword evidence="7" id="KW-0547">Nucleotide-binding</keyword>
<evidence type="ECO:0000256" key="5">
    <source>
        <dbReference type="ARBA" id="ARBA00022553"/>
    </source>
</evidence>
<dbReference type="AlphaFoldDB" id="A0A2M9ZGR3"/>
<dbReference type="CDD" id="cd00088">
    <property type="entry name" value="HPT"/>
    <property type="match status" value="1"/>
</dbReference>
<dbReference type="EC" id="2.7.13.3" evidence="2"/>
<comment type="caution">
    <text evidence="17">The sequence shown here is derived from an EMBL/GenBank/DDBJ whole genome shotgun (WGS) entry which is preliminary data.</text>
</comment>
<comment type="catalytic activity">
    <reaction evidence="1">
        <text>ATP + protein L-histidine = ADP + protein N-phospho-L-histidine.</text>
        <dbReference type="EC" id="2.7.13.3"/>
    </reaction>
</comment>
<dbReference type="PROSITE" id="PS50894">
    <property type="entry name" value="HPT"/>
    <property type="match status" value="1"/>
</dbReference>
<dbReference type="EMBL" id="NPDT01000001">
    <property type="protein sequence ID" value="PJZ67564.1"/>
    <property type="molecule type" value="Genomic_DNA"/>
</dbReference>